<dbReference type="AlphaFoldDB" id="A0A0C3PPR0"/>
<reference evidence="1 2" key="1">
    <citation type="journal article" date="2014" name="PLoS Genet.">
        <title>Analysis of the Phlebiopsis gigantea genome, transcriptome and secretome provides insight into its pioneer colonization strategies of wood.</title>
        <authorList>
            <person name="Hori C."/>
            <person name="Ishida T."/>
            <person name="Igarashi K."/>
            <person name="Samejima M."/>
            <person name="Suzuki H."/>
            <person name="Master E."/>
            <person name="Ferreira P."/>
            <person name="Ruiz-Duenas F.J."/>
            <person name="Held B."/>
            <person name="Canessa P."/>
            <person name="Larrondo L.F."/>
            <person name="Schmoll M."/>
            <person name="Druzhinina I.S."/>
            <person name="Kubicek C.P."/>
            <person name="Gaskell J.A."/>
            <person name="Kersten P."/>
            <person name="St John F."/>
            <person name="Glasner J."/>
            <person name="Sabat G."/>
            <person name="Splinter BonDurant S."/>
            <person name="Syed K."/>
            <person name="Yadav J."/>
            <person name="Mgbeahuruike A.C."/>
            <person name="Kovalchuk A."/>
            <person name="Asiegbu F.O."/>
            <person name="Lackner G."/>
            <person name="Hoffmeister D."/>
            <person name="Rencoret J."/>
            <person name="Gutierrez A."/>
            <person name="Sun H."/>
            <person name="Lindquist E."/>
            <person name="Barry K."/>
            <person name="Riley R."/>
            <person name="Grigoriev I.V."/>
            <person name="Henrissat B."/>
            <person name="Kues U."/>
            <person name="Berka R.M."/>
            <person name="Martinez A.T."/>
            <person name="Covert S.F."/>
            <person name="Blanchette R.A."/>
            <person name="Cullen D."/>
        </authorList>
    </citation>
    <scope>NUCLEOTIDE SEQUENCE [LARGE SCALE GENOMIC DNA]</scope>
    <source>
        <strain evidence="1 2">11061_1 CR5-6</strain>
    </source>
</reference>
<protein>
    <recommendedName>
        <fullName evidence="3">F-box domain-containing protein</fullName>
    </recommendedName>
</protein>
<dbReference type="OrthoDB" id="2748701at2759"/>
<organism evidence="1 2">
    <name type="scientific">Phlebiopsis gigantea (strain 11061_1 CR5-6)</name>
    <name type="common">White-rot fungus</name>
    <name type="synonym">Peniophora gigantea</name>
    <dbReference type="NCBI Taxonomy" id="745531"/>
    <lineage>
        <taxon>Eukaryota</taxon>
        <taxon>Fungi</taxon>
        <taxon>Dikarya</taxon>
        <taxon>Basidiomycota</taxon>
        <taxon>Agaricomycotina</taxon>
        <taxon>Agaricomycetes</taxon>
        <taxon>Polyporales</taxon>
        <taxon>Phanerochaetaceae</taxon>
        <taxon>Phlebiopsis</taxon>
    </lineage>
</organism>
<evidence type="ECO:0000313" key="2">
    <source>
        <dbReference type="Proteomes" id="UP000053257"/>
    </source>
</evidence>
<evidence type="ECO:0008006" key="3">
    <source>
        <dbReference type="Google" id="ProtNLM"/>
    </source>
</evidence>
<dbReference type="Proteomes" id="UP000053257">
    <property type="component" value="Unassembled WGS sequence"/>
</dbReference>
<dbReference type="EMBL" id="KN840472">
    <property type="protein sequence ID" value="KIP08988.1"/>
    <property type="molecule type" value="Genomic_DNA"/>
</dbReference>
<evidence type="ECO:0000313" key="1">
    <source>
        <dbReference type="EMBL" id="KIP08988.1"/>
    </source>
</evidence>
<gene>
    <name evidence="1" type="ORF">PHLGIDRAFT_355704</name>
</gene>
<accession>A0A0C3PPR0</accession>
<name>A0A0C3PPR0_PHLG1</name>
<keyword evidence="2" id="KW-1185">Reference proteome</keyword>
<proteinExistence type="predicted"/>
<dbReference type="HOGENOM" id="CLU_041942_1_0_1"/>
<sequence length="315" mass="35770">MTQLPVEILWRIASTACTDGGYTGGSLARVSHFMQNATKPYRYHSISLTSDAQMCTFSEHLEIFHRHRAVPIRHLFFSVKLDYYSTRADTERKHGNSSPRDAFSLVLRTASSTLRSLVIYGNACTFILYHNLNLAFPVLKDLTTHALTKQENMAKRFPSLRRLQFIDQGCDGPDSTTFDTLVPTLTHLRIDSQVLSDHFSLFLYNFLGLLSHDFLVTVVRSGTVSWTAQDTRRAVATAARLPRLQHIFIQPLQLVWMPTSFLKLAQASTFANGARRFYMCPRNGDVMWYTVRDAMLDWQNLVQGGDGPWSVQAPT</sequence>